<dbReference type="OrthoDB" id="3260379at2759"/>
<accession>S8EE22</accession>
<dbReference type="InParanoid" id="S8EE22"/>
<feature type="compositionally biased region" description="Basic residues" evidence="1">
    <location>
        <begin position="88"/>
        <end position="108"/>
    </location>
</feature>
<evidence type="ECO:0000313" key="2">
    <source>
        <dbReference type="EMBL" id="EPT03207.1"/>
    </source>
</evidence>
<name>S8EE22_FOMSC</name>
<protein>
    <submittedName>
        <fullName evidence="2">Uncharacterized protein</fullName>
    </submittedName>
</protein>
<feature type="region of interest" description="Disordered" evidence="1">
    <location>
        <begin position="275"/>
        <end position="322"/>
    </location>
</feature>
<gene>
    <name evidence="2" type="ORF">FOMPIDRAFT_1022533</name>
</gene>
<dbReference type="EMBL" id="KE504131">
    <property type="protein sequence ID" value="EPT03207.1"/>
    <property type="molecule type" value="Genomic_DNA"/>
</dbReference>
<dbReference type="HOGENOM" id="CLU_074396_0_0_1"/>
<dbReference type="Proteomes" id="UP000015241">
    <property type="component" value="Unassembled WGS sequence"/>
</dbReference>
<dbReference type="eggNOG" id="ENOG502SV97">
    <property type="taxonomic scope" value="Eukaryota"/>
</dbReference>
<organism evidence="2 3">
    <name type="scientific">Fomitopsis schrenkii</name>
    <name type="common">Brown rot fungus</name>
    <dbReference type="NCBI Taxonomy" id="2126942"/>
    <lineage>
        <taxon>Eukaryota</taxon>
        <taxon>Fungi</taxon>
        <taxon>Dikarya</taxon>
        <taxon>Basidiomycota</taxon>
        <taxon>Agaricomycotina</taxon>
        <taxon>Agaricomycetes</taxon>
        <taxon>Polyporales</taxon>
        <taxon>Fomitopsis</taxon>
    </lineage>
</organism>
<keyword evidence="3" id="KW-1185">Reference proteome</keyword>
<sequence>MSKRKRVPAALHAEISEYSALLRALRTQDTLDLTSQLIRAHTASQAAPDDDILDDEDLDLDEGGPEKRSAKAAIQGAVDTGSSNKAPPSKRKRPPAKRKPKLASKKARDHWTRWPLMAGDVHVPEWTLEDEVKVLAVHHIRRTLTTTDATREEAKLLEDLDDDFANTLLPQSSLDVLSDEAASYLSRVLALVTTLRAPAAESMQNRFAPFGWEAVMAAVSSSGISGAKILQNVQRRMEAIYGPAQLHAAHRAQVRASGEVETRSVVEPHELSFLDWAYRPPPPPRRKRGPYKKRKVKSAETVESSAEPEDHPSAPAEQTPTT</sequence>
<evidence type="ECO:0000313" key="3">
    <source>
        <dbReference type="Proteomes" id="UP000015241"/>
    </source>
</evidence>
<proteinExistence type="predicted"/>
<reference evidence="2 3" key="1">
    <citation type="journal article" date="2012" name="Science">
        <title>The Paleozoic origin of enzymatic lignin decomposition reconstructed from 31 fungal genomes.</title>
        <authorList>
            <person name="Floudas D."/>
            <person name="Binder M."/>
            <person name="Riley R."/>
            <person name="Barry K."/>
            <person name="Blanchette R.A."/>
            <person name="Henrissat B."/>
            <person name="Martinez A.T."/>
            <person name="Otillar R."/>
            <person name="Spatafora J.W."/>
            <person name="Yadav J.S."/>
            <person name="Aerts A."/>
            <person name="Benoit I."/>
            <person name="Boyd A."/>
            <person name="Carlson A."/>
            <person name="Copeland A."/>
            <person name="Coutinho P.M."/>
            <person name="de Vries R.P."/>
            <person name="Ferreira P."/>
            <person name="Findley K."/>
            <person name="Foster B."/>
            <person name="Gaskell J."/>
            <person name="Glotzer D."/>
            <person name="Gorecki P."/>
            <person name="Heitman J."/>
            <person name="Hesse C."/>
            <person name="Hori C."/>
            <person name="Igarashi K."/>
            <person name="Jurgens J.A."/>
            <person name="Kallen N."/>
            <person name="Kersten P."/>
            <person name="Kohler A."/>
            <person name="Kuees U."/>
            <person name="Kumar T.K.A."/>
            <person name="Kuo A."/>
            <person name="LaButti K."/>
            <person name="Larrondo L.F."/>
            <person name="Lindquist E."/>
            <person name="Ling A."/>
            <person name="Lombard V."/>
            <person name="Lucas S."/>
            <person name="Lundell T."/>
            <person name="Martin R."/>
            <person name="McLaughlin D.J."/>
            <person name="Morgenstern I."/>
            <person name="Morin E."/>
            <person name="Murat C."/>
            <person name="Nagy L.G."/>
            <person name="Nolan M."/>
            <person name="Ohm R.A."/>
            <person name="Patyshakuliyeva A."/>
            <person name="Rokas A."/>
            <person name="Ruiz-Duenas F.J."/>
            <person name="Sabat G."/>
            <person name="Salamov A."/>
            <person name="Samejima M."/>
            <person name="Schmutz J."/>
            <person name="Slot J.C."/>
            <person name="St John F."/>
            <person name="Stenlid J."/>
            <person name="Sun H."/>
            <person name="Sun S."/>
            <person name="Syed K."/>
            <person name="Tsang A."/>
            <person name="Wiebenga A."/>
            <person name="Young D."/>
            <person name="Pisabarro A."/>
            <person name="Eastwood D.C."/>
            <person name="Martin F."/>
            <person name="Cullen D."/>
            <person name="Grigoriev I.V."/>
            <person name="Hibbett D.S."/>
        </authorList>
    </citation>
    <scope>NUCLEOTIDE SEQUENCE</scope>
    <source>
        <strain evidence="3">FP-58527</strain>
    </source>
</reference>
<dbReference type="AlphaFoldDB" id="S8EE22"/>
<feature type="compositionally biased region" description="Basic residues" evidence="1">
    <location>
        <begin position="284"/>
        <end position="296"/>
    </location>
</feature>
<feature type="compositionally biased region" description="Acidic residues" evidence="1">
    <location>
        <begin position="48"/>
        <end position="63"/>
    </location>
</feature>
<feature type="region of interest" description="Disordered" evidence="1">
    <location>
        <begin position="41"/>
        <end position="108"/>
    </location>
</feature>
<evidence type="ECO:0000256" key="1">
    <source>
        <dbReference type="SAM" id="MobiDB-lite"/>
    </source>
</evidence>